<dbReference type="KEGG" id="tab:CIG75_11035"/>
<dbReference type="InterPro" id="IPR029058">
    <property type="entry name" value="AB_hydrolase_fold"/>
</dbReference>
<dbReference type="PANTHER" id="PTHR11487:SF0">
    <property type="entry name" value="S-ACYL FATTY ACID SYNTHASE THIOESTERASE, MEDIUM CHAIN"/>
    <property type="match status" value="1"/>
</dbReference>
<gene>
    <name evidence="3" type="ORF">CIG75_11035</name>
</gene>
<reference evidence="3 4" key="1">
    <citation type="journal article" date="2015" name="Int. J. Syst. Evol. Microbiol.">
        <title>Tumebacillus algifaecis sp. nov., isolated from decomposing algal scum.</title>
        <authorList>
            <person name="Wu Y.F."/>
            <person name="Zhang B."/>
            <person name="Xing P."/>
            <person name="Wu Q.L."/>
            <person name="Liu S.J."/>
        </authorList>
    </citation>
    <scope>NUCLEOTIDE SEQUENCE [LARGE SCALE GENOMIC DNA]</scope>
    <source>
        <strain evidence="3 4">THMBR28</strain>
    </source>
</reference>
<dbReference type="Pfam" id="PF00975">
    <property type="entry name" value="Thioesterase"/>
    <property type="match status" value="1"/>
</dbReference>
<dbReference type="AlphaFoldDB" id="A0A223D255"/>
<evidence type="ECO:0000313" key="4">
    <source>
        <dbReference type="Proteomes" id="UP000214688"/>
    </source>
</evidence>
<evidence type="ECO:0000259" key="2">
    <source>
        <dbReference type="Pfam" id="PF00975"/>
    </source>
</evidence>
<protein>
    <recommendedName>
        <fullName evidence="2">Thioesterase domain-containing protein</fullName>
    </recommendedName>
</protein>
<dbReference type="Proteomes" id="UP000214688">
    <property type="component" value="Chromosome"/>
</dbReference>
<name>A0A223D255_9BACL</name>
<evidence type="ECO:0000256" key="1">
    <source>
        <dbReference type="ARBA" id="ARBA00007169"/>
    </source>
</evidence>
<dbReference type="InterPro" id="IPR001031">
    <property type="entry name" value="Thioesterase"/>
</dbReference>
<dbReference type="PANTHER" id="PTHR11487">
    <property type="entry name" value="THIOESTERASE"/>
    <property type="match status" value="1"/>
</dbReference>
<dbReference type="InterPro" id="IPR012223">
    <property type="entry name" value="TEII"/>
</dbReference>
<proteinExistence type="inferred from homology"/>
<organism evidence="3 4">
    <name type="scientific">Tumebacillus algifaecis</name>
    <dbReference type="NCBI Taxonomy" id="1214604"/>
    <lineage>
        <taxon>Bacteria</taxon>
        <taxon>Bacillati</taxon>
        <taxon>Bacillota</taxon>
        <taxon>Bacilli</taxon>
        <taxon>Bacillales</taxon>
        <taxon>Alicyclobacillaceae</taxon>
        <taxon>Tumebacillus</taxon>
    </lineage>
</organism>
<accession>A0A223D255</accession>
<dbReference type="Gene3D" id="3.40.50.1820">
    <property type="entry name" value="alpha/beta hydrolase"/>
    <property type="match status" value="1"/>
</dbReference>
<keyword evidence="4" id="KW-1185">Reference proteome</keyword>
<dbReference type="SUPFAM" id="SSF53474">
    <property type="entry name" value="alpha/beta-Hydrolases"/>
    <property type="match status" value="1"/>
</dbReference>
<dbReference type="RefSeq" id="WP_094236701.1">
    <property type="nucleotide sequence ID" value="NZ_CP022657.1"/>
</dbReference>
<dbReference type="GO" id="GO:0008610">
    <property type="term" value="P:lipid biosynthetic process"/>
    <property type="evidence" value="ECO:0007669"/>
    <property type="project" value="TreeGrafter"/>
</dbReference>
<sequence>MSQATQLSKWFHCIQPNPQAVMRLFCFHFAGGGASAFHQWSKELPDSIEVVAIQLPGREGRLFEPPFTSLAPLLTALVDELRPHLGEKPFAFFGHSMGAIVSFEVAQYLKQHDQVEPQYLFVSGYPGPHTYTNDDPYYTKSDEDLIKDLVKLGGTPQELLENEELMRLVLPTVRADFEVCDTYEYNAGVLLDCPIFAFGGWQDEMLSESGMQAWGELTRAEFAWQMFEGDHFYLLEQNNRTALLTTILNTVRTGR</sequence>
<feature type="domain" description="Thioesterase" evidence="2">
    <location>
        <begin position="23"/>
        <end position="247"/>
    </location>
</feature>
<comment type="similarity">
    <text evidence="1">Belongs to the thioesterase family.</text>
</comment>
<dbReference type="EMBL" id="CP022657">
    <property type="protein sequence ID" value="ASS75457.1"/>
    <property type="molecule type" value="Genomic_DNA"/>
</dbReference>
<evidence type="ECO:0000313" key="3">
    <source>
        <dbReference type="EMBL" id="ASS75457.1"/>
    </source>
</evidence>
<dbReference type="OrthoDB" id="2213423at2"/>